<evidence type="ECO:0000259" key="1">
    <source>
        <dbReference type="PROSITE" id="PS51186"/>
    </source>
</evidence>
<dbReference type="GO" id="GO:0016747">
    <property type="term" value="F:acyltransferase activity, transferring groups other than amino-acyl groups"/>
    <property type="evidence" value="ECO:0007669"/>
    <property type="project" value="InterPro"/>
</dbReference>
<evidence type="ECO:0000313" key="2">
    <source>
        <dbReference type="EMBL" id="RLV61481.1"/>
    </source>
</evidence>
<dbReference type="AlphaFoldDB" id="A0A3L8Q1H2"/>
<dbReference type="EMBL" id="QZEI01000003">
    <property type="protein sequence ID" value="RLV61481.1"/>
    <property type="molecule type" value="Genomic_DNA"/>
</dbReference>
<reference evidence="2 3" key="1">
    <citation type="submission" date="2018-09" db="EMBL/GenBank/DDBJ databases">
        <title>Phylogeny of the Shewanellaceae, and recommendation for two new genera, Pseudoshewanella and Parashewanella.</title>
        <authorList>
            <person name="Wang G."/>
        </authorList>
    </citation>
    <scope>NUCLEOTIDE SEQUENCE [LARGE SCALE GENOMIC DNA]</scope>
    <source>
        <strain evidence="2 3">C51</strain>
    </source>
</reference>
<dbReference type="OrthoDB" id="6321659at2"/>
<protein>
    <submittedName>
        <fullName evidence="2">GNAT family N-acetyltransferase</fullName>
    </submittedName>
</protein>
<dbReference type="CDD" id="cd04301">
    <property type="entry name" value="NAT_SF"/>
    <property type="match status" value="1"/>
</dbReference>
<organism evidence="2 3">
    <name type="scientific">Parashewanella curva</name>
    <dbReference type="NCBI Taxonomy" id="2338552"/>
    <lineage>
        <taxon>Bacteria</taxon>
        <taxon>Pseudomonadati</taxon>
        <taxon>Pseudomonadota</taxon>
        <taxon>Gammaproteobacteria</taxon>
        <taxon>Alteromonadales</taxon>
        <taxon>Shewanellaceae</taxon>
        <taxon>Parashewanella</taxon>
    </lineage>
</organism>
<dbReference type="Proteomes" id="UP000281474">
    <property type="component" value="Unassembled WGS sequence"/>
</dbReference>
<dbReference type="SUPFAM" id="SSF55729">
    <property type="entry name" value="Acyl-CoA N-acyltransferases (Nat)"/>
    <property type="match status" value="1"/>
</dbReference>
<name>A0A3L8Q1H2_9GAMM</name>
<proteinExistence type="predicted"/>
<evidence type="ECO:0000313" key="3">
    <source>
        <dbReference type="Proteomes" id="UP000281474"/>
    </source>
</evidence>
<comment type="caution">
    <text evidence="2">The sequence shown here is derived from an EMBL/GenBank/DDBJ whole genome shotgun (WGS) entry which is preliminary data.</text>
</comment>
<keyword evidence="3" id="KW-1185">Reference proteome</keyword>
<sequence>MNLMIIRPLEKEDFNAVIKLGCKVHGAGYIDDKELSEIYLKGIKNGINPHFVAYKNNELVGFRLTYAAGQWQLDRWCTSKKWPTSPDDVCYFKCNTVAEEARGEGLGGKLLDASIQAVKQQGAKAGVSHLWKQSPNNAAVKYFTKAGGELIKEHPNRWNWEFNPDYDCALCRGECQCTACEMILVF</sequence>
<dbReference type="Gene3D" id="3.40.630.30">
    <property type="match status" value="1"/>
</dbReference>
<dbReference type="RefSeq" id="WP_121837302.1">
    <property type="nucleotide sequence ID" value="NZ_ML014754.1"/>
</dbReference>
<accession>A0A3L8Q1H2</accession>
<feature type="domain" description="N-acetyltransferase" evidence="1">
    <location>
        <begin position="4"/>
        <end position="169"/>
    </location>
</feature>
<dbReference type="InterPro" id="IPR000182">
    <property type="entry name" value="GNAT_dom"/>
</dbReference>
<dbReference type="InterPro" id="IPR016181">
    <property type="entry name" value="Acyl_CoA_acyltransferase"/>
</dbReference>
<keyword evidence="2" id="KW-0808">Transferase</keyword>
<dbReference type="PROSITE" id="PS51186">
    <property type="entry name" value="GNAT"/>
    <property type="match status" value="1"/>
</dbReference>
<gene>
    <name evidence="2" type="ORF">D5018_01975</name>
</gene>
<dbReference type="Pfam" id="PF00583">
    <property type="entry name" value="Acetyltransf_1"/>
    <property type="match status" value="1"/>
</dbReference>